<feature type="transmembrane region" description="Helical" evidence="1">
    <location>
        <begin position="42"/>
        <end position="60"/>
    </location>
</feature>
<organism evidence="2 3">
    <name type="scientific">Flavobacterium difficile</name>
    <dbReference type="NCBI Taxonomy" id="2709659"/>
    <lineage>
        <taxon>Bacteria</taxon>
        <taxon>Pseudomonadati</taxon>
        <taxon>Bacteroidota</taxon>
        <taxon>Flavobacteriia</taxon>
        <taxon>Flavobacteriales</taxon>
        <taxon>Flavobacteriaceae</taxon>
        <taxon>Flavobacterium</taxon>
    </lineage>
</organism>
<proteinExistence type="predicted"/>
<name>A0ABX0I5C7_9FLAO</name>
<evidence type="ECO:0000313" key="3">
    <source>
        <dbReference type="Proteomes" id="UP000800984"/>
    </source>
</evidence>
<keyword evidence="1" id="KW-0472">Membrane</keyword>
<accession>A0ABX0I5C7</accession>
<keyword evidence="1" id="KW-0812">Transmembrane</keyword>
<protein>
    <submittedName>
        <fullName evidence="2">Uncharacterized protein</fullName>
    </submittedName>
</protein>
<dbReference type="EMBL" id="JAAJBT010000001">
    <property type="protein sequence ID" value="NHM01004.1"/>
    <property type="molecule type" value="Genomic_DNA"/>
</dbReference>
<comment type="caution">
    <text evidence="2">The sequence shown here is derived from an EMBL/GenBank/DDBJ whole genome shotgun (WGS) entry which is preliminary data.</text>
</comment>
<gene>
    <name evidence="2" type="ORF">G4D72_02645</name>
</gene>
<evidence type="ECO:0000313" key="2">
    <source>
        <dbReference type="EMBL" id="NHM01004.1"/>
    </source>
</evidence>
<reference evidence="2 3" key="1">
    <citation type="submission" date="2020-02" db="EMBL/GenBank/DDBJ databases">
        <authorList>
            <person name="Chen W.-M."/>
        </authorList>
    </citation>
    <scope>NUCLEOTIDE SEQUENCE [LARGE SCALE GENOMIC DNA]</scope>
    <source>
        <strain evidence="2 3">KDG-16</strain>
    </source>
</reference>
<keyword evidence="1" id="KW-1133">Transmembrane helix</keyword>
<sequence>MKNFFTNMTNSKLLVIAIVSAFLAFPFDLKFLSFMKSESMFMGLRLISFVLIYYVIIKVIDNKTKPRKKDK</sequence>
<keyword evidence="3" id="KW-1185">Reference proteome</keyword>
<evidence type="ECO:0000256" key="1">
    <source>
        <dbReference type="SAM" id="Phobius"/>
    </source>
</evidence>
<dbReference type="RefSeq" id="WP_166076033.1">
    <property type="nucleotide sequence ID" value="NZ_JAAJBT010000001.1"/>
</dbReference>
<dbReference type="Proteomes" id="UP000800984">
    <property type="component" value="Unassembled WGS sequence"/>
</dbReference>